<feature type="domain" description="Fungal lipase-type" evidence="3">
    <location>
        <begin position="231"/>
        <end position="295"/>
    </location>
</feature>
<dbReference type="Pfam" id="PF01764">
    <property type="entry name" value="Lipase_3"/>
    <property type="match status" value="1"/>
</dbReference>
<accession>A0AAF0Y155</accession>
<sequence length="384" mass="39662">MLTLQLAVSLLALLAHAAPAPAPAPAKPCVPGPEQKCIPDGPGKAAGTIPKVSAPPSLEGIGKGAGGVGVAQPNPEPAPQPAPAPVPAPQPAPGGSGSLRPVPGGSGTGSGGGSGGGGSTGFGKGGNGKNLPGPELQPMQNWDWEVYAKYSAISKCEGDQVKPWTCTLCQDLNKRGKHRVLMHGGDGWLPKHYVVVNEDHKHAILAMEGTVPLGNLFNGQGAARELDQQHDPGAPPDVRVRGGFYNVANGIDDRTKDFLTTGVNDGSIQHIILVGHSQGAAAAEILGPRLTSRYNGKATVTWADYVEKTIEANRFRYVIHSSDSVPHELKQLELPSTVAGGGGGKVDAIHPRGETWITPAGEYVDCPGRENPQCSQGQTKLTTE</sequence>
<name>A0AAF0Y155_9TREE</name>
<dbReference type="GO" id="GO:0006629">
    <property type="term" value="P:lipid metabolic process"/>
    <property type="evidence" value="ECO:0007669"/>
    <property type="project" value="InterPro"/>
</dbReference>
<feature type="signal peptide" evidence="2">
    <location>
        <begin position="1"/>
        <end position="17"/>
    </location>
</feature>
<feature type="chain" id="PRO_5041969442" description="Fungal lipase-type domain-containing protein" evidence="2">
    <location>
        <begin position="18"/>
        <end position="384"/>
    </location>
</feature>
<gene>
    <name evidence="4" type="ORF">LOC62_01G000932</name>
</gene>
<dbReference type="GeneID" id="87804190"/>
<feature type="compositionally biased region" description="Pro residues" evidence="1">
    <location>
        <begin position="20"/>
        <end position="31"/>
    </location>
</feature>
<feature type="region of interest" description="Disordered" evidence="1">
    <location>
        <begin position="20"/>
        <end position="138"/>
    </location>
</feature>
<dbReference type="AlphaFoldDB" id="A0AAF0Y155"/>
<evidence type="ECO:0000313" key="5">
    <source>
        <dbReference type="Proteomes" id="UP000827549"/>
    </source>
</evidence>
<organism evidence="4 5">
    <name type="scientific">Vanrija pseudolonga</name>
    <dbReference type="NCBI Taxonomy" id="143232"/>
    <lineage>
        <taxon>Eukaryota</taxon>
        <taxon>Fungi</taxon>
        <taxon>Dikarya</taxon>
        <taxon>Basidiomycota</taxon>
        <taxon>Agaricomycotina</taxon>
        <taxon>Tremellomycetes</taxon>
        <taxon>Trichosporonales</taxon>
        <taxon>Trichosporonaceae</taxon>
        <taxon>Vanrija</taxon>
    </lineage>
</organism>
<dbReference type="Gene3D" id="3.40.50.1820">
    <property type="entry name" value="alpha/beta hydrolase"/>
    <property type="match status" value="1"/>
</dbReference>
<keyword evidence="5" id="KW-1185">Reference proteome</keyword>
<proteinExistence type="predicted"/>
<dbReference type="InterPro" id="IPR002921">
    <property type="entry name" value="Fungal_lipase-type"/>
</dbReference>
<evidence type="ECO:0000313" key="4">
    <source>
        <dbReference type="EMBL" id="WOO77342.1"/>
    </source>
</evidence>
<dbReference type="Proteomes" id="UP000827549">
    <property type="component" value="Chromosome 1"/>
</dbReference>
<dbReference type="SUPFAM" id="SSF53474">
    <property type="entry name" value="alpha/beta-Hydrolases"/>
    <property type="match status" value="1"/>
</dbReference>
<evidence type="ECO:0000256" key="1">
    <source>
        <dbReference type="SAM" id="MobiDB-lite"/>
    </source>
</evidence>
<evidence type="ECO:0000259" key="3">
    <source>
        <dbReference type="Pfam" id="PF01764"/>
    </source>
</evidence>
<dbReference type="InterPro" id="IPR029058">
    <property type="entry name" value="AB_hydrolase_fold"/>
</dbReference>
<feature type="compositionally biased region" description="Gly residues" evidence="1">
    <location>
        <begin position="104"/>
        <end position="128"/>
    </location>
</feature>
<evidence type="ECO:0000256" key="2">
    <source>
        <dbReference type="SAM" id="SignalP"/>
    </source>
</evidence>
<dbReference type="EMBL" id="CP086714">
    <property type="protein sequence ID" value="WOO77342.1"/>
    <property type="molecule type" value="Genomic_DNA"/>
</dbReference>
<dbReference type="RefSeq" id="XP_062623374.1">
    <property type="nucleotide sequence ID" value="XM_062767390.1"/>
</dbReference>
<protein>
    <recommendedName>
        <fullName evidence="3">Fungal lipase-type domain-containing protein</fullName>
    </recommendedName>
</protein>
<keyword evidence="2" id="KW-0732">Signal</keyword>
<reference evidence="4" key="1">
    <citation type="submission" date="2023-10" db="EMBL/GenBank/DDBJ databases">
        <authorList>
            <person name="Noh H."/>
        </authorList>
    </citation>
    <scope>NUCLEOTIDE SEQUENCE</scope>
    <source>
        <strain evidence="4">DUCC4014</strain>
    </source>
</reference>
<feature type="compositionally biased region" description="Pro residues" evidence="1">
    <location>
        <begin position="74"/>
        <end position="92"/>
    </location>
</feature>